<dbReference type="InterPro" id="IPR014581">
    <property type="entry name" value="UCP033303"/>
</dbReference>
<accession>A0ABP8EW26</accession>
<protein>
    <submittedName>
        <fullName evidence="1">DUF1326 domain-containing protein</fullName>
    </submittedName>
</protein>
<dbReference type="EMBL" id="BAABBA010000012">
    <property type="protein sequence ID" value="GAA4288195.1"/>
    <property type="molecule type" value="Genomic_DNA"/>
</dbReference>
<gene>
    <name evidence="1" type="ORF">GCM10022262_25550</name>
</gene>
<organism evidence="1 2">
    <name type="scientific">Georgenia daeguensis</name>
    <dbReference type="NCBI Taxonomy" id="908355"/>
    <lineage>
        <taxon>Bacteria</taxon>
        <taxon>Bacillati</taxon>
        <taxon>Actinomycetota</taxon>
        <taxon>Actinomycetes</taxon>
        <taxon>Micrococcales</taxon>
        <taxon>Bogoriellaceae</taxon>
        <taxon>Georgenia</taxon>
    </lineage>
</organism>
<evidence type="ECO:0000313" key="2">
    <source>
        <dbReference type="Proteomes" id="UP001499841"/>
    </source>
</evidence>
<reference evidence="2" key="1">
    <citation type="journal article" date="2019" name="Int. J. Syst. Evol. Microbiol.">
        <title>The Global Catalogue of Microorganisms (GCM) 10K type strain sequencing project: providing services to taxonomists for standard genome sequencing and annotation.</title>
        <authorList>
            <consortium name="The Broad Institute Genomics Platform"/>
            <consortium name="The Broad Institute Genome Sequencing Center for Infectious Disease"/>
            <person name="Wu L."/>
            <person name="Ma J."/>
        </authorList>
    </citation>
    <scope>NUCLEOTIDE SEQUENCE [LARGE SCALE GENOMIC DNA]</scope>
    <source>
        <strain evidence="2">JCM 17459</strain>
    </source>
</reference>
<dbReference type="Pfam" id="PF07040">
    <property type="entry name" value="DUF1326"/>
    <property type="match status" value="1"/>
</dbReference>
<name>A0ABP8EW26_9MICO</name>
<dbReference type="Proteomes" id="UP001499841">
    <property type="component" value="Unassembled WGS sequence"/>
</dbReference>
<keyword evidence="2" id="KW-1185">Reference proteome</keyword>
<sequence>MDAVPRWTLKGDWFDVCSCDVPCPCEFAQPPTGNRCVGVLAWHVRDGSYGEVDLSDLNVLAVADFEGNIWAGARTNMALFFDERSDEPQREALSMIFGGSAGGWPAGFADLIGDLRGKEYSTVRVEVAADLSRWRAEVPGRVTVEAEALTGPTTPPGTRVQLVNPPGSEVGPGGVATWGVSTSAVVDVPDYPLSFEWGAGRSSKHIPFEWSGPDQ</sequence>
<comment type="caution">
    <text evidence="1">The sequence shown here is derived from an EMBL/GenBank/DDBJ whole genome shotgun (WGS) entry which is preliminary data.</text>
</comment>
<proteinExistence type="predicted"/>
<dbReference type="RefSeq" id="WP_345041788.1">
    <property type="nucleotide sequence ID" value="NZ_BAABBA010000012.1"/>
</dbReference>
<dbReference type="InterPro" id="IPR009758">
    <property type="entry name" value="DUF1326"/>
</dbReference>
<dbReference type="PIRSF" id="PIRSF033303">
    <property type="entry name" value="UCP033303"/>
    <property type="match status" value="1"/>
</dbReference>
<evidence type="ECO:0000313" key="1">
    <source>
        <dbReference type="EMBL" id="GAA4288195.1"/>
    </source>
</evidence>